<dbReference type="Proteomes" id="UP000051557">
    <property type="component" value="Unassembled WGS sequence"/>
</dbReference>
<dbReference type="SUPFAM" id="SSF88723">
    <property type="entry name" value="PIN domain-like"/>
    <property type="match status" value="1"/>
</dbReference>
<keyword evidence="5" id="KW-0460">Magnesium</keyword>
<feature type="binding site" evidence="5">
    <location>
        <position position="108"/>
    </location>
    <ligand>
        <name>Mg(2+)</name>
        <dbReference type="ChEBI" id="CHEBI:18420"/>
    </ligand>
</feature>
<dbReference type="GO" id="GO:0016787">
    <property type="term" value="F:hydrolase activity"/>
    <property type="evidence" value="ECO:0007669"/>
    <property type="project" value="UniProtKB-KW"/>
</dbReference>
<dbReference type="EC" id="3.1.-.-" evidence="5"/>
<dbReference type="PANTHER" id="PTHR42188:SF1">
    <property type="entry name" value="23S RRNA-SPECIFIC ENDONUCLEASE VAPC20"/>
    <property type="match status" value="1"/>
</dbReference>
<organism evidence="7 8">
    <name type="scientific">Verrucomicrobia subdivision 6 bacterium BACL9 MAG-120820-bin42</name>
    <dbReference type="NCBI Taxonomy" id="1655634"/>
    <lineage>
        <taxon>Bacteria</taxon>
        <taxon>Pseudomonadati</taxon>
        <taxon>Verrucomicrobiota</taxon>
        <taxon>Verrucomicrobiia</taxon>
        <taxon>Verrucomicrobiales</taxon>
        <taxon>Verrucomicrobia subdivision 6</taxon>
    </lineage>
</organism>
<feature type="domain" description="PIN" evidence="6">
    <location>
        <begin position="10"/>
        <end position="134"/>
    </location>
</feature>
<dbReference type="EMBL" id="LIDM01000469">
    <property type="protein sequence ID" value="KRP30746.1"/>
    <property type="molecule type" value="Genomic_DNA"/>
</dbReference>
<dbReference type="InterPro" id="IPR029060">
    <property type="entry name" value="PIN-like_dom_sf"/>
</dbReference>
<dbReference type="CDD" id="cd09854">
    <property type="entry name" value="PIN_VapC-like"/>
    <property type="match status" value="1"/>
</dbReference>
<comment type="cofactor">
    <cofactor evidence="5">
        <name>Mg(2+)</name>
        <dbReference type="ChEBI" id="CHEBI:18420"/>
    </cofactor>
</comment>
<dbReference type="Gene3D" id="3.40.50.1010">
    <property type="entry name" value="5'-nuclease"/>
    <property type="match status" value="1"/>
</dbReference>
<keyword evidence="5" id="KW-0800">Toxin</keyword>
<reference evidence="7 8" key="1">
    <citation type="submission" date="2015-10" db="EMBL/GenBank/DDBJ databases">
        <title>Metagenome-Assembled Genomes uncover a global brackish microbiome.</title>
        <authorList>
            <person name="Hugerth L.W."/>
            <person name="Larsson J."/>
            <person name="Alneberg J."/>
            <person name="Lindh M.V."/>
            <person name="Legrand C."/>
            <person name="Pinhassi J."/>
            <person name="Andersson A.F."/>
        </authorList>
    </citation>
    <scope>NUCLEOTIDE SEQUENCE [LARGE SCALE GENOMIC DNA]</scope>
    <source>
        <strain evidence="7">BACL9 MAG-120820-bin42</strain>
    </source>
</reference>
<protein>
    <recommendedName>
        <fullName evidence="5">Ribonuclease VapC</fullName>
        <shortName evidence="5">RNase VapC</shortName>
        <ecNumber evidence="5">3.1.-.-</ecNumber>
    </recommendedName>
    <alternativeName>
        <fullName evidence="5">Toxin VapC</fullName>
    </alternativeName>
</protein>
<dbReference type="GO" id="GO:0016075">
    <property type="term" value="P:rRNA catabolic process"/>
    <property type="evidence" value="ECO:0007669"/>
    <property type="project" value="TreeGrafter"/>
</dbReference>
<sequence length="144" mass="16223">MGGIDPLKVVFVDTSAFYAFLDGSDHFHQQAKELILQAEKERWHLFTTSFVLHETWALTQARLGWSAVEDWLGSLLLMCELVWVDERLYERGAARARQAKERRLSLTDCISFEAMLARGCREAIADDAHFVQAGFVLSGSGESA</sequence>
<evidence type="ECO:0000313" key="7">
    <source>
        <dbReference type="EMBL" id="KRP30746.1"/>
    </source>
</evidence>
<evidence type="ECO:0000256" key="3">
    <source>
        <dbReference type="ARBA" id="ARBA00022723"/>
    </source>
</evidence>
<dbReference type="InterPro" id="IPR022907">
    <property type="entry name" value="VapC_family"/>
</dbReference>
<gene>
    <name evidence="5" type="primary">vapC</name>
    <name evidence="7" type="ORF">ABS32_08405</name>
</gene>
<feature type="binding site" evidence="5">
    <location>
        <position position="13"/>
    </location>
    <ligand>
        <name>Mg(2+)</name>
        <dbReference type="ChEBI" id="CHEBI:18420"/>
    </ligand>
</feature>
<keyword evidence="3 5" id="KW-0479">Metal-binding</keyword>
<proteinExistence type="inferred from homology"/>
<comment type="similarity">
    <text evidence="5">Belongs to the PINc/VapC protein family.</text>
</comment>
<dbReference type="AlphaFoldDB" id="A0A0R2X3P3"/>
<comment type="caution">
    <text evidence="7">The sequence shown here is derived from an EMBL/GenBank/DDBJ whole genome shotgun (WGS) entry which is preliminary data.</text>
</comment>
<keyword evidence="2 5" id="KW-0540">Nuclease</keyword>
<evidence type="ECO:0000256" key="4">
    <source>
        <dbReference type="ARBA" id="ARBA00022801"/>
    </source>
</evidence>
<comment type="function">
    <text evidence="5">Toxic component of a toxin-antitoxin (TA) system. An RNase.</text>
</comment>
<evidence type="ECO:0000313" key="8">
    <source>
        <dbReference type="Proteomes" id="UP000051557"/>
    </source>
</evidence>
<keyword evidence="4 5" id="KW-0378">Hydrolase</keyword>
<dbReference type="Pfam" id="PF01850">
    <property type="entry name" value="PIN"/>
    <property type="match status" value="1"/>
</dbReference>
<keyword evidence="1 5" id="KW-1277">Toxin-antitoxin system</keyword>
<evidence type="ECO:0000256" key="5">
    <source>
        <dbReference type="HAMAP-Rule" id="MF_00265"/>
    </source>
</evidence>
<dbReference type="HAMAP" id="MF_00265">
    <property type="entry name" value="VapC_Nob1"/>
    <property type="match status" value="1"/>
</dbReference>
<dbReference type="GO" id="GO:0004521">
    <property type="term" value="F:RNA endonuclease activity"/>
    <property type="evidence" value="ECO:0007669"/>
    <property type="project" value="InterPro"/>
</dbReference>
<accession>A0A0R2X3P3</accession>
<dbReference type="InterPro" id="IPR039018">
    <property type="entry name" value="VapC20-like"/>
</dbReference>
<dbReference type="GO" id="GO:0000287">
    <property type="term" value="F:magnesium ion binding"/>
    <property type="evidence" value="ECO:0007669"/>
    <property type="project" value="UniProtKB-UniRule"/>
</dbReference>
<dbReference type="GO" id="GO:0090729">
    <property type="term" value="F:toxin activity"/>
    <property type="evidence" value="ECO:0007669"/>
    <property type="project" value="UniProtKB-KW"/>
</dbReference>
<evidence type="ECO:0000256" key="2">
    <source>
        <dbReference type="ARBA" id="ARBA00022722"/>
    </source>
</evidence>
<dbReference type="PANTHER" id="PTHR42188">
    <property type="entry name" value="23S RRNA-SPECIFIC ENDONUCLEASE VAPC20"/>
    <property type="match status" value="1"/>
</dbReference>
<evidence type="ECO:0000256" key="1">
    <source>
        <dbReference type="ARBA" id="ARBA00022649"/>
    </source>
</evidence>
<name>A0A0R2X3P3_9BACT</name>
<dbReference type="InterPro" id="IPR002716">
    <property type="entry name" value="PIN_dom"/>
</dbReference>
<evidence type="ECO:0000259" key="6">
    <source>
        <dbReference type="Pfam" id="PF01850"/>
    </source>
</evidence>